<feature type="transmembrane region" description="Helical" evidence="18">
    <location>
        <begin position="115"/>
        <end position="131"/>
    </location>
</feature>
<evidence type="ECO:0000256" key="15">
    <source>
        <dbReference type="ARBA" id="ARBA00049902"/>
    </source>
</evidence>
<keyword evidence="19" id="KW-0131">Cell cycle</keyword>
<feature type="transmembrane region" description="Helical" evidence="18">
    <location>
        <begin position="338"/>
        <end position="359"/>
    </location>
</feature>
<evidence type="ECO:0000256" key="7">
    <source>
        <dbReference type="ARBA" id="ARBA00022989"/>
    </source>
</evidence>
<feature type="transmembrane region" description="Helical" evidence="18">
    <location>
        <begin position="188"/>
        <end position="206"/>
    </location>
</feature>
<evidence type="ECO:0000256" key="8">
    <source>
        <dbReference type="ARBA" id="ARBA00023136"/>
    </source>
</evidence>
<evidence type="ECO:0000256" key="6">
    <source>
        <dbReference type="ARBA" id="ARBA00022984"/>
    </source>
</evidence>
<dbReference type="GO" id="GO:0008360">
    <property type="term" value="P:regulation of cell shape"/>
    <property type="evidence" value="ECO:0007669"/>
    <property type="project" value="UniProtKB-KW"/>
</dbReference>
<keyword evidence="20" id="KW-1185">Reference proteome</keyword>
<dbReference type="Pfam" id="PF01098">
    <property type="entry name" value="FTSW_RODA_SPOVE"/>
    <property type="match status" value="1"/>
</dbReference>
<evidence type="ECO:0000256" key="16">
    <source>
        <dbReference type="ARBA" id="ARBA00049966"/>
    </source>
</evidence>
<evidence type="ECO:0000256" key="10">
    <source>
        <dbReference type="ARBA" id="ARBA00033270"/>
    </source>
</evidence>
<evidence type="ECO:0000313" key="20">
    <source>
        <dbReference type="Proteomes" id="UP000184016"/>
    </source>
</evidence>
<dbReference type="EMBL" id="FRAF01000006">
    <property type="protein sequence ID" value="SHJ97919.1"/>
    <property type="molecule type" value="Genomic_DNA"/>
</dbReference>
<feature type="transmembrane region" description="Helical" evidence="18">
    <location>
        <begin position="304"/>
        <end position="332"/>
    </location>
</feature>
<dbReference type="GO" id="GO:0015648">
    <property type="term" value="F:lipid-linked peptidoglycan transporter activity"/>
    <property type="evidence" value="ECO:0007669"/>
    <property type="project" value="TreeGrafter"/>
</dbReference>
<dbReference type="GO" id="GO:0008955">
    <property type="term" value="F:peptidoglycan glycosyltransferase activity"/>
    <property type="evidence" value="ECO:0007669"/>
    <property type="project" value="UniProtKB-EC"/>
</dbReference>
<dbReference type="GO" id="GO:0009252">
    <property type="term" value="P:peptidoglycan biosynthetic process"/>
    <property type="evidence" value="ECO:0007669"/>
    <property type="project" value="UniProtKB-KW"/>
</dbReference>
<organism evidence="19 20">
    <name type="scientific">Alicyclobacillus tolerans</name>
    <dbReference type="NCBI Taxonomy" id="90970"/>
    <lineage>
        <taxon>Bacteria</taxon>
        <taxon>Bacillati</taxon>
        <taxon>Bacillota</taxon>
        <taxon>Bacilli</taxon>
        <taxon>Bacillales</taxon>
        <taxon>Alicyclobacillaceae</taxon>
        <taxon>Alicyclobacillus</taxon>
    </lineage>
</organism>
<protein>
    <recommendedName>
        <fullName evidence="12">Probable peptidoglycan glycosyltransferase FtsW</fullName>
        <ecNumber evidence="14">2.4.99.28</ecNumber>
    </recommendedName>
    <alternativeName>
        <fullName evidence="13">Cell division protein FtsW</fullName>
    </alternativeName>
    <alternativeName>
        <fullName evidence="10">Cell wall polymerase</fullName>
    </alternativeName>
    <alternativeName>
        <fullName evidence="9">Peptidoglycan polymerase</fullName>
    </alternativeName>
</protein>
<reference evidence="20" key="1">
    <citation type="submission" date="2016-11" db="EMBL/GenBank/DDBJ databases">
        <authorList>
            <person name="Varghese N."/>
            <person name="Submissions S."/>
        </authorList>
    </citation>
    <scope>NUCLEOTIDE SEQUENCE [LARGE SCALE GENOMIC DNA]</scope>
    <source>
        <strain evidence="20">USBA-503</strain>
    </source>
</reference>
<name>A0A1M6NQD4_9BACL</name>
<keyword evidence="6" id="KW-0573">Peptidoglycan synthesis</keyword>
<evidence type="ECO:0000256" key="1">
    <source>
        <dbReference type="ARBA" id="ARBA00004141"/>
    </source>
</evidence>
<dbReference type="STRING" id="1830138.SAMN05443507_106127"/>
<feature type="compositionally biased region" description="Basic and acidic residues" evidence="17">
    <location>
        <begin position="441"/>
        <end position="450"/>
    </location>
</feature>
<dbReference type="AlphaFoldDB" id="A0A1M6NQD4"/>
<feature type="transmembrane region" description="Helical" evidence="18">
    <location>
        <begin position="12"/>
        <end position="30"/>
    </location>
</feature>
<feature type="compositionally biased region" description="Basic and acidic residues" evidence="17">
    <location>
        <begin position="420"/>
        <end position="432"/>
    </location>
</feature>
<evidence type="ECO:0000256" key="3">
    <source>
        <dbReference type="ARBA" id="ARBA00022679"/>
    </source>
</evidence>
<feature type="transmembrane region" description="Helical" evidence="18">
    <location>
        <begin position="272"/>
        <end position="292"/>
    </location>
</feature>
<dbReference type="Proteomes" id="UP000184016">
    <property type="component" value="Unassembled WGS sequence"/>
</dbReference>
<dbReference type="RefSeq" id="WP_072873467.1">
    <property type="nucleotide sequence ID" value="NZ_FRAF01000006.1"/>
</dbReference>
<gene>
    <name evidence="19" type="ORF">SAMN05443507_106127</name>
</gene>
<evidence type="ECO:0000256" key="4">
    <source>
        <dbReference type="ARBA" id="ARBA00022692"/>
    </source>
</evidence>
<evidence type="ECO:0000256" key="5">
    <source>
        <dbReference type="ARBA" id="ARBA00022960"/>
    </source>
</evidence>
<comment type="similarity">
    <text evidence="11">Belongs to the SEDS family. FtsW subfamily.</text>
</comment>
<keyword evidence="3" id="KW-0808">Transferase</keyword>
<keyword evidence="7 18" id="KW-1133">Transmembrane helix</keyword>
<evidence type="ECO:0000256" key="9">
    <source>
        <dbReference type="ARBA" id="ARBA00032370"/>
    </source>
</evidence>
<feature type="compositionally biased region" description="Polar residues" evidence="17">
    <location>
        <begin position="452"/>
        <end position="466"/>
    </location>
</feature>
<keyword evidence="8 18" id="KW-0472">Membrane</keyword>
<dbReference type="GO" id="GO:0051301">
    <property type="term" value="P:cell division"/>
    <property type="evidence" value="ECO:0007669"/>
    <property type="project" value="UniProtKB-KW"/>
</dbReference>
<dbReference type="GO" id="GO:0005886">
    <property type="term" value="C:plasma membrane"/>
    <property type="evidence" value="ECO:0007669"/>
    <property type="project" value="TreeGrafter"/>
</dbReference>
<feature type="region of interest" description="Disordered" evidence="17">
    <location>
        <begin position="396"/>
        <end position="466"/>
    </location>
</feature>
<evidence type="ECO:0000256" key="17">
    <source>
        <dbReference type="SAM" id="MobiDB-lite"/>
    </source>
</evidence>
<keyword evidence="19" id="KW-0132">Cell division</keyword>
<accession>A0A1M6NQD4</accession>
<feature type="transmembrane region" description="Helical" evidence="18">
    <location>
        <begin position="50"/>
        <end position="71"/>
    </location>
</feature>
<evidence type="ECO:0000256" key="12">
    <source>
        <dbReference type="ARBA" id="ARBA00041185"/>
    </source>
</evidence>
<keyword evidence="5" id="KW-0133">Cell shape</keyword>
<proteinExistence type="inferred from homology"/>
<evidence type="ECO:0000256" key="14">
    <source>
        <dbReference type="ARBA" id="ARBA00044770"/>
    </source>
</evidence>
<feature type="transmembrane region" description="Helical" evidence="18">
    <location>
        <begin position="166"/>
        <end position="183"/>
    </location>
</feature>
<comment type="catalytic activity">
    <reaction evidence="15">
        <text>[GlcNAc-(1-&gt;4)-Mur2Ac(oyl-L-Ala-gamma-D-Glu-L-Lys-D-Ala-D-Ala)](n)-di-trans,octa-cis-undecaprenyl diphosphate + beta-D-GlcNAc-(1-&gt;4)-Mur2Ac(oyl-L-Ala-gamma-D-Glu-L-Lys-D-Ala-D-Ala)-di-trans,octa-cis-undecaprenyl diphosphate = [GlcNAc-(1-&gt;4)-Mur2Ac(oyl-L-Ala-gamma-D-Glu-L-Lys-D-Ala-D-Ala)](n+1)-di-trans,octa-cis-undecaprenyl diphosphate + di-trans,octa-cis-undecaprenyl diphosphate + H(+)</text>
        <dbReference type="Rhea" id="RHEA:23708"/>
        <dbReference type="Rhea" id="RHEA-COMP:9602"/>
        <dbReference type="Rhea" id="RHEA-COMP:9603"/>
        <dbReference type="ChEBI" id="CHEBI:15378"/>
        <dbReference type="ChEBI" id="CHEBI:58405"/>
        <dbReference type="ChEBI" id="CHEBI:60033"/>
        <dbReference type="ChEBI" id="CHEBI:78435"/>
        <dbReference type="EC" id="2.4.99.28"/>
    </reaction>
</comment>
<comment type="subcellular location">
    <subcellularLocation>
        <location evidence="1">Membrane</location>
        <topology evidence="1">Multi-pass membrane protein</topology>
    </subcellularLocation>
</comment>
<keyword evidence="2" id="KW-0328">Glycosyltransferase</keyword>
<dbReference type="EC" id="2.4.99.28" evidence="14"/>
<dbReference type="PANTHER" id="PTHR30474:SF2">
    <property type="entry name" value="PEPTIDOGLYCAN GLYCOSYLTRANSFERASE FTSW-RELATED"/>
    <property type="match status" value="1"/>
</dbReference>
<evidence type="ECO:0000256" key="2">
    <source>
        <dbReference type="ARBA" id="ARBA00022676"/>
    </source>
</evidence>
<feature type="transmembrane region" description="Helical" evidence="18">
    <location>
        <begin position="78"/>
        <end position="95"/>
    </location>
</feature>
<evidence type="ECO:0000256" key="11">
    <source>
        <dbReference type="ARBA" id="ARBA00038053"/>
    </source>
</evidence>
<comment type="function">
    <text evidence="16">Peptidoglycan polymerase that is essential for cell division.</text>
</comment>
<evidence type="ECO:0000313" key="19">
    <source>
        <dbReference type="EMBL" id="SHJ97919.1"/>
    </source>
</evidence>
<dbReference type="InterPro" id="IPR001182">
    <property type="entry name" value="FtsW/RodA"/>
</dbReference>
<dbReference type="PANTHER" id="PTHR30474">
    <property type="entry name" value="CELL CYCLE PROTEIN"/>
    <property type="match status" value="1"/>
</dbReference>
<sequence>MQKQSHQPDFLLYFAVLALTAIGIVTVYSASTVIALEQGMSAAHFALRQLIFGGIGVVLMTVVTFIPYQIFYRYAAKLMIVSLFLLFLVLIPGIGHRADGSRRWLGPASLHIQPSELALIALILYLAFFFTKKVTIIHSTMRVLRPALLVTVATASLIFLEPDMGTAFTVAATGFIMLFISGIRLKPVIITFIASIPVLYGLIEMAKYRSSRLEVYFHPFQHPAHAYQLISGLTGIARGGLIGTGFDASIEKAGYLPIPQADFIFAVFVEEWGLLGAIALLAIFALLVWRGFRIARFAKDRFGSLLAVGITGMMIVQAFVNLAAVTWLLPITGIPLPFISYGGTSLIMMLLASGILLSISRQTLDVAPEADELADVYDVSEVLRERKRLPIDPMYQQQKKKKPATVAPLKRNKSTAKSAIHYEKTRKNRDGRASTMQVTTWRERSMRYDNRLPNNRKQGSNKNDRT</sequence>
<evidence type="ECO:0000256" key="13">
    <source>
        <dbReference type="ARBA" id="ARBA00041418"/>
    </source>
</evidence>
<keyword evidence="4 18" id="KW-0812">Transmembrane</keyword>
<feature type="transmembrane region" description="Helical" evidence="18">
    <location>
        <begin position="143"/>
        <end position="160"/>
    </location>
</feature>
<dbReference type="GO" id="GO:0032153">
    <property type="term" value="C:cell division site"/>
    <property type="evidence" value="ECO:0007669"/>
    <property type="project" value="TreeGrafter"/>
</dbReference>
<evidence type="ECO:0000256" key="18">
    <source>
        <dbReference type="SAM" id="Phobius"/>
    </source>
</evidence>